<gene>
    <name evidence="8" type="primary">mobA</name>
    <name evidence="10" type="ORF">RS694_07470</name>
</gene>
<dbReference type="RefSeq" id="WP_029705823.1">
    <property type="nucleotide sequence ID" value="NZ_CP019239.1"/>
</dbReference>
<comment type="cofactor">
    <cofactor evidence="8">
        <name>Mg(2+)</name>
        <dbReference type="ChEBI" id="CHEBI:18420"/>
    </cofactor>
</comment>
<dbReference type="Proteomes" id="UP000186110">
    <property type="component" value="Chromosome"/>
</dbReference>
<keyword evidence="4 8" id="KW-0547">Nucleotide-binding</keyword>
<accession>A0A1P8K8S7</accession>
<comment type="function">
    <text evidence="8">Transfers a GMP moiety from GTP to Mo-molybdopterin (Mo-MPT) cofactor (Moco or molybdenum cofactor) to form Mo-molybdopterin guanine dinucleotide (Mo-MGD) cofactor.</text>
</comment>
<sequence length="221" mass="23761">MPPSSNIPAQNVCAVVLSGGQGSRMGGVDKGLQTFRGQALALNAVQRLSGQTTGSPAQIAINANRNLREYAAWGHPVWPDASADYAGPLAGFLSALRHCTQDTPAFDYLLTVPCDVPLFPLDLLEHMAQALMHNGGEIAVAVAPEPTQSGQLLLRSQPVFCLMQTQLVASLDTYMATGGRKVNAWINQHHTVEVPFNRAEDDPHAFANANTLEQLRQLEQP</sequence>
<dbReference type="GO" id="GO:0005525">
    <property type="term" value="F:GTP binding"/>
    <property type="evidence" value="ECO:0007669"/>
    <property type="project" value="UniProtKB-UniRule"/>
</dbReference>
<dbReference type="Pfam" id="PF12804">
    <property type="entry name" value="NTP_transf_3"/>
    <property type="match status" value="1"/>
</dbReference>
<keyword evidence="11" id="KW-1185">Reference proteome</keyword>
<keyword evidence="2 8" id="KW-0808">Transferase</keyword>
<comment type="catalytic activity">
    <reaction evidence="8">
        <text>Mo-molybdopterin + GTP + H(+) = Mo-molybdopterin guanine dinucleotide + diphosphate</text>
        <dbReference type="Rhea" id="RHEA:34243"/>
        <dbReference type="ChEBI" id="CHEBI:15378"/>
        <dbReference type="ChEBI" id="CHEBI:33019"/>
        <dbReference type="ChEBI" id="CHEBI:37565"/>
        <dbReference type="ChEBI" id="CHEBI:71302"/>
        <dbReference type="ChEBI" id="CHEBI:71310"/>
        <dbReference type="EC" id="2.7.7.77"/>
    </reaction>
</comment>
<dbReference type="eggNOG" id="COG0746">
    <property type="taxonomic scope" value="Bacteria"/>
</dbReference>
<comment type="similarity">
    <text evidence="8">Belongs to the MobA family.</text>
</comment>
<dbReference type="AlphaFoldDB" id="A0A1P8K8S7"/>
<dbReference type="HAMAP" id="MF_00316">
    <property type="entry name" value="MobA"/>
    <property type="match status" value="1"/>
</dbReference>
<feature type="binding site" evidence="8">
    <location>
        <position position="30"/>
    </location>
    <ligand>
        <name>GTP</name>
        <dbReference type="ChEBI" id="CHEBI:37565"/>
    </ligand>
</feature>
<dbReference type="NCBIfam" id="TIGR02665">
    <property type="entry name" value="molyb_mobA"/>
    <property type="match status" value="1"/>
</dbReference>
<dbReference type="GO" id="GO:0046872">
    <property type="term" value="F:metal ion binding"/>
    <property type="evidence" value="ECO:0007669"/>
    <property type="project" value="UniProtKB-KW"/>
</dbReference>
<keyword evidence="5 8" id="KW-0460">Magnesium</keyword>
<dbReference type="KEGG" id="rsb:RS694_07470"/>
<keyword evidence="3 8" id="KW-0479">Metal-binding</keyword>
<evidence type="ECO:0000256" key="5">
    <source>
        <dbReference type="ARBA" id="ARBA00022842"/>
    </source>
</evidence>
<proteinExistence type="inferred from homology"/>
<name>A0A1P8K8S7_9BURK</name>
<evidence type="ECO:0000313" key="11">
    <source>
        <dbReference type="Proteomes" id="UP000186110"/>
    </source>
</evidence>
<evidence type="ECO:0000259" key="9">
    <source>
        <dbReference type="Pfam" id="PF12804"/>
    </source>
</evidence>
<organism evidence="10 11">
    <name type="scientific">Rhodoferax saidenbachensis</name>
    <dbReference type="NCBI Taxonomy" id="1484693"/>
    <lineage>
        <taxon>Bacteria</taxon>
        <taxon>Pseudomonadati</taxon>
        <taxon>Pseudomonadota</taxon>
        <taxon>Betaproteobacteria</taxon>
        <taxon>Burkholderiales</taxon>
        <taxon>Comamonadaceae</taxon>
        <taxon>Rhodoferax</taxon>
    </lineage>
</organism>
<dbReference type="EMBL" id="CP019239">
    <property type="protein sequence ID" value="APW42395.1"/>
    <property type="molecule type" value="Genomic_DNA"/>
</dbReference>
<evidence type="ECO:0000256" key="4">
    <source>
        <dbReference type="ARBA" id="ARBA00022741"/>
    </source>
</evidence>
<keyword evidence="1 8" id="KW-0963">Cytoplasm</keyword>
<keyword evidence="10" id="KW-0548">Nucleotidyltransferase</keyword>
<comment type="domain">
    <text evidence="8">The N-terminal domain determines nucleotide recognition and specific binding, while the C-terminal domain determines the specific binding to the target protein.</text>
</comment>
<evidence type="ECO:0000256" key="1">
    <source>
        <dbReference type="ARBA" id="ARBA00022490"/>
    </source>
</evidence>
<feature type="domain" description="MobA-like NTP transferase" evidence="9">
    <location>
        <begin position="14"/>
        <end position="191"/>
    </location>
</feature>
<reference evidence="10 11" key="1">
    <citation type="submission" date="2017-01" db="EMBL/GenBank/DDBJ databases">
        <authorList>
            <person name="Mah S.A."/>
            <person name="Swanson W.J."/>
            <person name="Moy G.W."/>
            <person name="Vacquier V.D."/>
        </authorList>
    </citation>
    <scope>NUCLEOTIDE SEQUENCE [LARGE SCALE GENOMIC DNA]</scope>
    <source>
        <strain evidence="10 11">DSM 22694</strain>
    </source>
</reference>
<dbReference type="EC" id="2.7.7.77" evidence="8"/>
<evidence type="ECO:0000256" key="7">
    <source>
        <dbReference type="ARBA" id="ARBA00023150"/>
    </source>
</evidence>
<dbReference type="InterPro" id="IPR029044">
    <property type="entry name" value="Nucleotide-diphossugar_trans"/>
</dbReference>
<dbReference type="CDD" id="cd02503">
    <property type="entry name" value="MobA"/>
    <property type="match status" value="1"/>
</dbReference>
<feature type="binding site" evidence="8">
    <location>
        <position position="115"/>
    </location>
    <ligand>
        <name>GTP</name>
        <dbReference type="ChEBI" id="CHEBI:37565"/>
    </ligand>
</feature>
<dbReference type="PANTHER" id="PTHR19136">
    <property type="entry name" value="MOLYBDENUM COFACTOR GUANYLYLTRANSFERASE"/>
    <property type="match status" value="1"/>
</dbReference>
<keyword evidence="7 8" id="KW-0501">Molybdenum cofactor biosynthesis</keyword>
<dbReference type="InterPro" id="IPR013482">
    <property type="entry name" value="Molybde_CF_guanTrfase"/>
</dbReference>
<comment type="subunit">
    <text evidence="8">Monomer.</text>
</comment>
<dbReference type="PANTHER" id="PTHR19136:SF81">
    <property type="entry name" value="MOLYBDENUM COFACTOR GUANYLYLTRANSFERASE"/>
    <property type="match status" value="1"/>
</dbReference>
<evidence type="ECO:0000256" key="2">
    <source>
        <dbReference type="ARBA" id="ARBA00022679"/>
    </source>
</evidence>
<dbReference type="GO" id="GO:1902758">
    <property type="term" value="P:bis(molybdopterin guanine dinucleotide)molybdenum biosynthetic process"/>
    <property type="evidence" value="ECO:0007669"/>
    <property type="project" value="TreeGrafter"/>
</dbReference>
<evidence type="ECO:0000313" key="10">
    <source>
        <dbReference type="EMBL" id="APW42395.1"/>
    </source>
</evidence>
<dbReference type="InterPro" id="IPR025877">
    <property type="entry name" value="MobA-like_NTP_Trfase"/>
</dbReference>
<protein>
    <recommendedName>
        <fullName evidence="8">Molybdenum cofactor guanylyltransferase</fullName>
        <shortName evidence="8">MoCo guanylyltransferase</shortName>
        <ecNumber evidence="8">2.7.7.77</ecNumber>
    </recommendedName>
    <alternativeName>
        <fullName evidence="8">GTP:molybdopterin guanylyltransferase</fullName>
    </alternativeName>
    <alternativeName>
        <fullName evidence="8">Mo-MPT guanylyltransferase</fullName>
    </alternativeName>
    <alternativeName>
        <fullName evidence="8">Molybdopterin guanylyltransferase</fullName>
    </alternativeName>
    <alternativeName>
        <fullName evidence="8">Molybdopterin-guanine dinucleotide synthase</fullName>
        <shortName evidence="8">MGD synthase</shortName>
    </alternativeName>
</protein>
<dbReference type="GO" id="GO:0061603">
    <property type="term" value="F:molybdenum cofactor guanylyltransferase activity"/>
    <property type="evidence" value="ECO:0007669"/>
    <property type="project" value="UniProtKB-EC"/>
</dbReference>
<evidence type="ECO:0000256" key="6">
    <source>
        <dbReference type="ARBA" id="ARBA00023134"/>
    </source>
</evidence>
<dbReference type="Gene3D" id="3.90.550.10">
    <property type="entry name" value="Spore Coat Polysaccharide Biosynthesis Protein SpsA, Chain A"/>
    <property type="match status" value="1"/>
</dbReference>
<feature type="binding site" evidence="8">
    <location>
        <begin position="17"/>
        <end position="19"/>
    </location>
    <ligand>
        <name>GTP</name>
        <dbReference type="ChEBI" id="CHEBI:37565"/>
    </ligand>
</feature>
<feature type="binding site" evidence="8">
    <location>
        <position position="115"/>
    </location>
    <ligand>
        <name>Mg(2+)</name>
        <dbReference type="ChEBI" id="CHEBI:18420"/>
    </ligand>
</feature>
<evidence type="ECO:0000256" key="3">
    <source>
        <dbReference type="ARBA" id="ARBA00022723"/>
    </source>
</evidence>
<comment type="subcellular location">
    <subcellularLocation>
        <location evidence="8">Cytoplasm</location>
    </subcellularLocation>
</comment>
<dbReference type="STRING" id="1484693.RS694_07470"/>
<evidence type="ECO:0000256" key="8">
    <source>
        <dbReference type="HAMAP-Rule" id="MF_00316"/>
    </source>
</evidence>
<dbReference type="SUPFAM" id="SSF53448">
    <property type="entry name" value="Nucleotide-diphospho-sugar transferases"/>
    <property type="match status" value="1"/>
</dbReference>
<feature type="binding site" evidence="8">
    <location>
        <position position="62"/>
    </location>
    <ligand>
        <name>GTP</name>
        <dbReference type="ChEBI" id="CHEBI:37565"/>
    </ligand>
</feature>
<keyword evidence="6 8" id="KW-0342">GTP-binding</keyword>
<dbReference type="GO" id="GO:0005737">
    <property type="term" value="C:cytoplasm"/>
    <property type="evidence" value="ECO:0007669"/>
    <property type="project" value="UniProtKB-SubCell"/>
</dbReference>
<feature type="binding site" evidence="8">
    <location>
        <position position="80"/>
    </location>
    <ligand>
        <name>GTP</name>
        <dbReference type="ChEBI" id="CHEBI:37565"/>
    </ligand>
</feature>